<organism evidence="1 2">
    <name type="scientific">Acidaminococcus fermentans</name>
    <dbReference type="NCBI Taxonomy" id="905"/>
    <lineage>
        <taxon>Bacteria</taxon>
        <taxon>Bacillati</taxon>
        <taxon>Bacillota</taxon>
        <taxon>Negativicutes</taxon>
        <taxon>Acidaminococcales</taxon>
        <taxon>Acidaminococcaceae</taxon>
        <taxon>Acidaminococcus</taxon>
    </lineage>
</organism>
<dbReference type="AlphaFoldDB" id="A0A6N7W1J0"/>
<dbReference type="Proteomes" id="UP000441455">
    <property type="component" value="Unassembled WGS sequence"/>
</dbReference>
<name>A0A6N7W1J0_ACIFE</name>
<dbReference type="OrthoDB" id="2739959at2"/>
<dbReference type="RefSeq" id="WP_154488230.1">
    <property type="nucleotide sequence ID" value="NZ_VULN01000009.1"/>
</dbReference>
<reference evidence="1 2" key="1">
    <citation type="submission" date="2019-08" db="EMBL/GenBank/DDBJ databases">
        <title>In-depth cultivation of the pig gut microbiome towards novel bacterial diversity and tailored functional studies.</title>
        <authorList>
            <person name="Wylensek D."/>
            <person name="Hitch T.C.A."/>
            <person name="Clavel T."/>
        </authorList>
    </citation>
    <scope>NUCLEOTIDE SEQUENCE [LARGE SCALE GENOMIC DNA]</scope>
    <source>
        <strain evidence="1 2">WCA-389-WT-5B</strain>
    </source>
</reference>
<comment type="caution">
    <text evidence="1">The sequence shown here is derived from an EMBL/GenBank/DDBJ whole genome shotgun (WGS) entry which is preliminary data.</text>
</comment>
<dbReference type="EMBL" id="VULN01000009">
    <property type="protein sequence ID" value="MSS82363.1"/>
    <property type="molecule type" value="Genomic_DNA"/>
</dbReference>
<sequence length="76" mass="8686">MNEEKVIYVGPSLSRGRLPHGRILIGGLPPELKLLQMEHPWLRYLFVPVEQYASACKEISKKGSAMALYYRKAKEV</sequence>
<proteinExistence type="predicted"/>
<gene>
    <name evidence="1" type="ORF">FX155_07125</name>
</gene>
<evidence type="ECO:0000313" key="2">
    <source>
        <dbReference type="Proteomes" id="UP000441455"/>
    </source>
</evidence>
<protein>
    <submittedName>
        <fullName evidence="1">Uncharacterized protein</fullName>
    </submittedName>
</protein>
<accession>A0A6N7W1J0</accession>
<evidence type="ECO:0000313" key="1">
    <source>
        <dbReference type="EMBL" id="MSS82363.1"/>
    </source>
</evidence>